<dbReference type="PANTHER" id="PTHR11610:SF169">
    <property type="entry name" value="GH15759P-RELATED"/>
    <property type="match status" value="1"/>
</dbReference>
<comment type="caution">
    <text evidence="7">The sequence shown here is derived from an EMBL/GenBank/DDBJ whole genome shotgun (WGS) entry which is preliminary data.</text>
</comment>
<evidence type="ECO:0000256" key="3">
    <source>
        <dbReference type="ARBA" id="ARBA00022525"/>
    </source>
</evidence>
<evidence type="ECO:0000256" key="5">
    <source>
        <dbReference type="SAM" id="SignalP"/>
    </source>
</evidence>
<name>A0AAD8DPI1_MYTSE</name>
<evidence type="ECO:0000313" key="8">
    <source>
        <dbReference type="Proteomes" id="UP001231518"/>
    </source>
</evidence>
<dbReference type="Pfam" id="PF00151">
    <property type="entry name" value="Lipase"/>
    <property type="match status" value="1"/>
</dbReference>
<dbReference type="PANTHER" id="PTHR11610">
    <property type="entry name" value="LIPASE"/>
    <property type="match status" value="1"/>
</dbReference>
<dbReference type="InterPro" id="IPR013818">
    <property type="entry name" value="Lipase"/>
</dbReference>
<dbReference type="GO" id="GO:0017171">
    <property type="term" value="F:serine hydrolase activity"/>
    <property type="evidence" value="ECO:0007669"/>
    <property type="project" value="TreeGrafter"/>
</dbReference>
<proteinExistence type="inferred from homology"/>
<dbReference type="SUPFAM" id="SSF53474">
    <property type="entry name" value="alpha/beta-Hydrolases"/>
    <property type="match status" value="2"/>
</dbReference>
<keyword evidence="8" id="KW-1185">Reference proteome</keyword>
<sequence length="397" mass="44069">MKTALIYFLVTTAHFVSAGPVNSEDRVYHRFVKFPDSEGNLHNVDLQAPVDQKLVDEVNRNPANNLYLLYTRRNPINPQTLVLYNAASITTSNFNPRVPTVVIVHGWLGNQNSDINPVVRDAHFVSAGPVDTEDRVKQRFIKFPDSEGNLHDVDLQAPVDQKLIDKVNRNPVNNLYLLYTRRNPVNPQILVLYNATSITNSNFNPRVPTVVIVHGWLGNQNSDINPVVRHACLNRDDVNVIFVDWRRLASSNYITATNGVPAVGRALGQFLAFVNLINGVPFSQMHLVGFCLGAHIVGYAGRELEGRIVRITGLNPAGPLWNQNSGRLNPNDAIYVEAIHTNGVMTNLGDTLLLQLFAILLDMNAQTLAFTHGIGAFALNLTWATMIWEKGDLEGSV</sequence>
<gene>
    <name evidence="7" type="ORF">PYW07_002816</name>
</gene>
<dbReference type="Proteomes" id="UP001231518">
    <property type="component" value="Chromosome 13"/>
</dbReference>
<feature type="domain" description="Lipase" evidence="6">
    <location>
        <begin position="168"/>
        <end position="343"/>
    </location>
</feature>
<comment type="similarity">
    <text evidence="2 4">Belongs to the AB hydrolase superfamily. Lipase family.</text>
</comment>
<dbReference type="GO" id="GO:0005615">
    <property type="term" value="C:extracellular space"/>
    <property type="evidence" value="ECO:0007669"/>
    <property type="project" value="TreeGrafter"/>
</dbReference>
<feature type="signal peptide" evidence="5">
    <location>
        <begin position="1"/>
        <end position="18"/>
    </location>
</feature>
<dbReference type="Gene3D" id="3.40.50.1820">
    <property type="entry name" value="alpha/beta hydrolase"/>
    <property type="match status" value="2"/>
</dbReference>
<feature type="chain" id="PRO_5042113573" description="Lipase domain-containing protein" evidence="5">
    <location>
        <begin position="19"/>
        <end position="397"/>
    </location>
</feature>
<dbReference type="InterPro" id="IPR029058">
    <property type="entry name" value="AB_hydrolase_fold"/>
</dbReference>
<dbReference type="GO" id="GO:0016298">
    <property type="term" value="F:lipase activity"/>
    <property type="evidence" value="ECO:0007669"/>
    <property type="project" value="InterPro"/>
</dbReference>
<evidence type="ECO:0000256" key="2">
    <source>
        <dbReference type="ARBA" id="ARBA00010701"/>
    </source>
</evidence>
<dbReference type="AlphaFoldDB" id="A0AAD8DPI1"/>
<organism evidence="7 8">
    <name type="scientific">Mythimna separata</name>
    <name type="common">Oriental armyworm</name>
    <name type="synonym">Pseudaletia separata</name>
    <dbReference type="NCBI Taxonomy" id="271217"/>
    <lineage>
        <taxon>Eukaryota</taxon>
        <taxon>Metazoa</taxon>
        <taxon>Ecdysozoa</taxon>
        <taxon>Arthropoda</taxon>
        <taxon>Hexapoda</taxon>
        <taxon>Insecta</taxon>
        <taxon>Pterygota</taxon>
        <taxon>Neoptera</taxon>
        <taxon>Endopterygota</taxon>
        <taxon>Lepidoptera</taxon>
        <taxon>Glossata</taxon>
        <taxon>Ditrysia</taxon>
        <taxon>Noctuoidea</taxon>
        <taxon>Noctuidae</taxon>
        <taxon>Noctuinae</taxon>
        <taxon>Hadenini</taxon>
        <taxon>Mythimna</taxon>
    </lineage>
</organism>
<protein>
    <recommendedName>
        <fullName evidence="6">Lipase domain-containing protein</fullName>
    </recommendedName>
</protein>
<evidence type="ECO:0000313" key="7">
    <source>
        <dbReference type="EMBL" id="KAJ8714591.1"/>
    </source>
</evidence>
<reference evidence="7" key="1">
    <citation type="submission" date="2023-03" db="EMBL/GenBank/DDBJ databases">
        <title>Chromosome-level genomes of two armyworms, Mythimna separata and Mythimna loreyi, provide insights into the biosynthesis and reception of sex pheromones.</title>
        <authorList>
            <person name="Zhao H."/>
        </authorList>
    </citation>
    <scope>NUCLEOTIDE SEQUENCE</scope>
    <source>
        <strain evidence="7">BeijingLab</strain>
        <tissue evidence="7">Pupa</tissue>
    </source>
</reference>
<dbReference type="EMBL" id="JARGEI010000019">
    <property type="protein sequence ID" value="KAJ8714591.1"/>
    <property type="molecule type" value="Genomic_DNA"/>
</dbReference>
<dbReference type="GO" id="GO:0016042">
    <property type="term" value="P:lipid catabolic process"/>
    <property type="evidence" value="ECO:0007669"/>
    <property type="project" value="TreeGrafter"/>
</dbReference>
<dbReference type="PRINTS" id="PR00821">
    <property type="entry name" value="TAGLIPASE"/>
</dbReference>
<evidence type="ECO:0000256" key="1">
    <source>
        <dbReference type="ARBA" id="ARBA00004613"/>
    </source>
</evidence>
<keyword evidence="5" id="KW-0732">Signal</keyword>
<evidence type="ECO:0000259" key="6">
    <source>
        <dbReference type="Pfam" id="PF00151"/>
    </source>
</evidence>
<accession>A0AAD8DPI1</accession>
<evidence type="ECO:0000256" key="4">
    <source>
        <dbReference type="RuleBase" id="RU004262"/>
    </source>
</evidence>
<comment type="subcellular location">
    <subcellularLocation>
        <location evidence="1">Secreted</location>
    </subcellularLocation>
</comment>
<keyword evidence="3" id="KW-0964">Secreted</keyword>
<dbReference type="InterPro" id="IPR000734">
    <property type="entry name" value="TAG_lipase"/>
</dbReference>